<feature type="compositionally biased region" description="Polar residues" evidence="1">
    <location>
        <begin position="300"/>
        <end position="324"/>
    </location>
</feature>
<dbReference type="PANTHER" id="PTHR46644:SF2">
    <property type="entry name" value="DNA REPAIR PROTEIN XRCC2"/>
    <property type="match status" value="1"/>
</dbReference>
<evidence type="ECO:0000313" key="2">
    <source>
        <dbReference type="EMBL" id="KZT75171.1"/>
    </source>
</evidence>
<dbReference type="GO" id="GO:0033063">
    <property type="term" value="C:Rad51B-Rad51C-Rad51D-XRCC2 complex"/>
    <property type="evidence" value="ECO:0007669"/>
    <property type="project" value="InterPro"/>
</dbReference>
<accession>A0A165UN58</accession>
<gene>
    <name evidence="2" type="ORF">DAEQUDRAFT_720391</name>
</gene>
<dbReference type="AlphaFoldDB" id="A0A165UN58"/>
<dbReference type="STRING" id="1314783.A0A165UN58"/>
<dbReference type="GO" id="GO:0005815">
    <property type="term" value="C:microtubule organizing center"/>
    <property type="evidence" value="ECO:0007669"/>
    <property type="project" value="TreeGrafter"/>
</dbReference>
<name>A0A165UN58_9APHY</name>
<dbReference type="GO" id="GO:0000400">
    <property type="term" value="F:four-way junction DNA binding"/>
    <property type="evidence" value="ECO:0007669"/>
    <property type="project" value="TreeGrafter"/>
</dbReference>
<organism evidence="2 3">
    <name type="scientific">Daedalea quercina L-15889</name>
    <dbReference type="NCBI Taxonomy" id="1314783"/>
    <lineage>
        <taxon>Eukaryota</taxon>
        <taxon>Fungi</taxon>
        <taxon>Dikarya</taxon>
        <taxon>Basidiomycota</taxon>
        <taxon>Agaricomycotina</taxon>
        <taxon>Agaricomycetes</taxon>
        <taxon>Polyporales</taxon>
        <taxon>Fomitopsis</taxon>
    </lineage>
</organism>
<keyword evidence="3" id="KW-1185">Reference proteome</keyword>
<feature type="region of interest" description="Disordered" evidence="1">
    <location>
        <begin position="298"/>
        <end position="325"/>
    </location>
</feature>
<dbReference type="EMBL" id="KV429032">
    <property type="protein sequence ID" value="KZT75171.1"/>
    <property type="molecule type" value="Genomic_DNA"/>
</dbReference>
<dbReference type="OrthoDB" id="420422at2759"/>
<evidence type="ECO:0000313" key="3">
    <source>
        <dbReference type="Proteomes" id="UP000076727"/>
    </source>
</evidence>
<dbReference type="GO" id="GO:0005657">
    <property type="term" value="C:replication fork"/>
    <property type="evidence" value="ECO:0007669"/>
    <property type="project" value="InterPro"/>
</dbReference>
<reference evidence="2 3" key="1">
    <citation type="journal article" date="2016" name="Mol. Biol. Evol.">
        <title>Comparative Genomics of Early-Diverging Mushroom-Forming Fungi Provides Insights into the Origins of Lignocellulose Decay Capabilities.</title>
        <authorList>
            <person name="Nagy L.G."/>
            <person name="Riley R."/>
            <person name="Tritt A."/>
            <person name="Adam C."/>
            <person name="Daum C."/>
            <person name="Floudas D."/>
            <person name="Sun H."/>
            <person name="Yadav J.S."/>
            <person name="Pangilinan J."/>
            <person name="Larsson K.H."/>
            <person name="Matsuura K."/>
            <person name="Barry K."/>
            <person name="Labutti K."/>
            <person name="Kuo R."/>
            <person name="Ohm R.A."/>
            <person name="Bhattacharya S.S."/>
            <person name="Shirouzu T."/>
            <person name="Yoshinaga Y."/>
            <person name="Martin F.M."/>
            <person name="Grigoriev I.V."/>
            <person name="Hibbett D.S."/>
        </authorList>
    </citation>
    <scope>NUCLEOTIDE SEQUENCE [LARGE SCALE GENOMIC DNA]</scope>
    <source>
        <strain evidence="2 3">L-15889</strain>
    </source>
</reference>
<evidence type="ECO:0000256" key="1">
    <source>
        <dbReference type="SAM" id="MobiDB-lite"/>
    </source>
</evidence>
<protein>
    <recommendedName>
        <fullName evidence="4">DNA recombination and repair protein Rad51-like C-terminal domain-containing protein</fullName>
    </recommendedName>
</protein>
<dbReference type="InterPro" id="IPR027417">
    <property type="entry name" value="P-loop_NTPase"/>
</dbReference>
<dbReference type="PANTHER" id="PTHR46644">
    <property type="entry name" value="DNA REPAIR PROTEIN XRCC2"/>
    <property type="match status" value="1"/>
</dbReference>
<dbReference type="Gene3D" id="3.40.50.300">
    <property type="entry name" value="P-loop containing nucleotide triphosphate hydrolases"/>
    <property type="match status" value="1"/>
</dbReference>
<proteinExistence type="predicted"/>
<sequence length="407" mass="45093">MDSFPTAIEMLAQVPTESMQGLLTSLRYHAHPFVSTCIPALDEHMSSLNADHPVLFRRGDVVEIQGPAASGKSHLLHHLLATCVLPSAHESLNVGGWGCAAVLFDADGRFNIKRFRRLLLSRLSKALRVANDVGHPPVEDQALEDITNQCLSRLHIFRSQSSTQLAVTLMHLHEFHSSHSSLQSCEIGLIALDSLSACYWNDRFLVEQWRAASESAASMGVNSTEPVNPLRHVTIALQRFRVLRGPLTVLTNWGLNLLKESAHVGEPYPLYKQHLHPFPSPFNDVDVDASHFRPSHFRAESTQLQASSRPAPSHLTQDGNTDETLSAPRLGQEFSITHHITLSPTSTVPFPPSLALSEMQTYVASSPDIARSHRQQGLIRTPASTTVTRMAFRVTEDDIIFEQPEQL</sequence>
<dbReference type="InterPro" id="IPR030547">
    <property type="entry name" value="XRCC2"/>
</dbReference>
<dbReference type="CDD" id="cd19490">
    <property type="entry name" value="XRCC2"/>
    <property type="match status" value="1"/>
</dbReference>
<dbReference type="SUPFAM" id="SSF52540">
    <property type="entry name" value="P-loop containing nucleoside triphosphate hydrolases"/>
    <property type="match status" value="1"/>
</dbReference>
<dbReference type="GO" id="GO:0042148">
    <property type="term" value="P:DNA strand invasion"/>
    <property type="evidence" value="ECO:0007669"/>
    <property type="project" value="TreeGrafter"/>
</dbReference>
<evidence type="ECO:0008006" key="4">
    <source>
        <dbReference type="Google" id="ProtNLM"/>
    </source>
</evidence>
<dbReference type="GO" id="GO:0000724">
    <property type="term" value="P:double-strand break repair via homologous recombination"/>
    <property type="evidence" value="ECO:0007669"/>
    <property type="project" value="InterPro"/>
</dbReference>
<dbReference type="Proteomes" id="UP000076727">
    <property type="component" value="Unassembled WGS sequence"/>
</dbReference>